<dbReference type="eggNOG" id="COG0008">
    <property type="taxonomic scope" value="Bacteria"/>
</dbReference>
<name>A0A077B2G1_9PROT</name>
<dbReference type="Pfam" id="PF19269">
    <property type="entry name" value="Anticodon_2"/>
    <property type="match status" value="1"/>
</dbReference>
<evidence type="ECO:0000259" key="10">
    <source>
        <dbReference type="Pfam" id="PF19269"/>
    </source>
</evidence>
<dbReference type="InterPro" id="IPR020058">
    <property type="entry name" value="Glu/Gln-tRNA-synth_Ib_cat-dom"/>
</dbReference>
<evidence type="ECO:0000313" key="12">
    <source>
        <dbReference type="Proteomes" id="UP000028926"/>
    </source>
</evidence>
<dbReference type="InterPro" id="IPR000924">
    <property type="entry name" value="Glu/Gln-tRNA-synth"/>
</dbReference>
<dbReference type="GO" id="GO:0006424">
    <property type="term" value="P:glutamyl-tRNA aminoacylation"/>
    <property type="evidence" value="ECO:0007669"/>
    <property type="project" value="UniProtKB-UniRule"/>
</dbReference>
<dbReference type="InterPro" id="IPR020751">
    <property type="entry name" value="aa-tRNA-synth_I_codon-bd_sub2"/>
</dbReference>
<feature type="short sequence motif" description="'KMSKS' region" evidence="8">
    <location>
        <begin position="247"/>
        <end position="251"/>
    </location>
</feature>
<comment type="similarity">
    <text evidence="1 8">Belongs to the class-I aminoacyl-tRNA synthetase family. Glutamate--tRNA ligase type 1 subfamily.</text>
</comment>
<comment type="function">
    <text evidence="8">Catalyzes the attachment of glutamate to tRNA(Glu) in a two-step reaction: glutamate is first activated by ATP to form Glu-AMP and then transferred to the acceptor end of tRNA(Glu).</text>
</comment>
<keyword evidence="4 8" id="KW-0547">Nucleotide-binding</keyword>
<evidence type="ECO:0000256" key="8">
    <source>
        <dbReference type="HAMAP-Rule" id="MF_00022"/>
    </source>
</evidence>
<dbReference type="GO" id="GO:0004818">
    <property type="term" value="F:glutamate-tRNA ligase activity"/>
    <property type="evidence" value="ECO:0007669"/>
    <property type="project" value="UniProtKB-UniRule"/>
</dbReference>
<dbReference type="SUPFAM" id="SSF52374">
    <property type="entry name" value="Nucleotidylyl transferase"/>
    <property type="match status" value="1"/>
</dbReference>
<evidence type="ECO:0000256" key="1">
    <source>
        <dbReference type="ARBA" id="ARBA00007894"/>
    </source>
</evidence>
<dbReference type="STRING" id="91604.ID47_11270"/>
<evidence type="ECO:0000256" key="7">
    <source>
        <dbReference type="ARBA" id="ARBA00023146"/>
    </source>
</evidence>
<evidence type="ECO:0000256" key="6">
    <source>
        <dbReference type="ARBA" id="ARBA00022917"/>
    </source>
</evidence>
<dbReference type="InterPro" id="IPR045462">
    <property type="entry name" value="aa-tRNA-synth_I_cd-bd"/>
</dbReference>
<evidence type="ECO:0000256" key="5">
    <source>
        <dbReference type="ARBA" id="ARBA00022840"/>
    </source>
</evidence>
<dbReference type="InterPro" id="IPR001412">
    <property type="entry name" value="aa-tRNA-synth_I_CS"/>
</dbReference>
<gene>
    <name evidence="8" type="primary">gltX</name>
    <name evidence="11" type="ORF">ID47_11270</name>
</gene>
<dbReference type="NCBIfam" id="TIGR00464">
    <property type="entry name" value="gltX_bact"/>
    <property type="match status" value="1"/>
</dbReference>
<accession>A0A077B2G1</accession>
<dbReference type="InterPro" id="IPR014729">
    <property type="entry name" value="Rossmann-like_a/b/a_fold"/>
</dbReference>
<keyword evidence="12" id="KW-1185">Reference proteome</keyword>
<dbReference type="HOGENOM" id="CLU_015768_6_1_5"/>
<comment type="subunit">
    <text evidence="8">Monomer.</text>
</comment>
<dbReference type="KEGG" id="paca:ID47_11270"/>
<keyword evidence="6 8" id="KW-0648">Protein biosynthesis</keyword>
<dbReference type="GO" id="GO:0000049">
    <property type="term" value="F:tRNA binding"/>
    <property type="evidence" value="ECO:0007669"/>
    <property type="project" value="InterPro"/>
</dbReference>
<feature type="domain" description="Aminoacyl-tRNA synthetase class I anticodon-binding" evidence="10">
    <location>
        <begin position="339"/>
        <end position="449"/>
    </location>
</feature>
<dbReference type="InterPro" id="IPR004527">
    <property type="entry name" value="Glu-tRNA-ligase_bac/mito"/>
</dbReference>
<proteinExistence type="inferred from homology"/>
<evidence type="ECO:0000256" key="3">
    <source>
        <dbReference type="ARBA" id="ARBA00022598"/>
    </source>
</evidence>
<evidence type="ECO:0000256" key="4">
    <source>
        <dbReference type="ARBA" id="ARBA00022741"/>
    </source>
</evidence>
<feature type="domain" description="Glutamyl/glutaminyl-tRNA synthetase class Ib catalytic" evidence="9">
    <location>
        <begin position="3"/>
        <end position="314"/>
    </location>
</feature>
<dbReference type="Pfam" id="PF00749">
    <property type="entry name" value="tRNA-synt_1c"/>
    <property type="match status" value="1"/>
</dbReference>
<sequence>MTIRVRFAPSPTGLLHIGNARTALINWLFVRSHQLKGQKAHFLLRQDDTDIERSKEEYAEAIKQDLAWLGITHDAFMKQSDRFARYDEMKQKLIDEGRLYPCYETPEELDFKRKRQMSRGEPPLYDRAALKLTETEKATFEKEGRRPHWRFKLLPEEIKWQDLIRGENQFHGAHLSDPVLVRADGAYLYTLTSVVDDIDTEITHILRGEDHVTNTAVQVQLFEALGRKADTIHFSHTTLLKDVDGSPLSKRLGSLSLRNLREQGIEPMAINCLLARLGTSQPIELHHNLDELAQGFDLATFSRTPPRFDMHDLETLNRKIYQVYPYEALIPKLKDLGAPDITETIWNHVRGNLKTLEELSQWQQVFFGEINPTVEDKDYLQTALKLLPPTPWSTETWSDWTAAIKAETGRKGRDLFMPLRQALTGFDHGPEMKELLPLLGYGLAVKRLSI</sequence>
<dbReference type="PANTHER" id="PTHR43311:SF2">
    <property type="entry name" value="GLUTAMATE--TRNA LIGASE, MITOCHONDRIAL-RELATED"/>
    <property type="match status" value="1"/>
</dbReference>
<feature type="short sequence motif" description="'HIGH' region" evidence="8">
    <location>
        <begin position="9"/>
        <end position="19"/>
    </location>
</feature>
<dbReference type="SUPFAM" id="SSF48163">
    <property type="entry name" value="An anticodon-binding domain of class I aminoacyl-tRNA synthetases"/>
    <property type="match status" value="1"/>
</dbReference>
<evidence type="ECO:0000313" key="11">
    <source>
        <dbReference type="EMBL" id="AIK97185.1"/>
    </source>
</evidence>
<keyword evidence="3 8" id="KW-0436">Ligase</keyword>
<dbReference type="AlphaFoldDB" id="A0A077B2G1"/>
<dbReference type="OrthoDB" id="9807503at2"/>
<evidence type="ECO:0000259" key="9">
    <source>
        <dbReference type="Pfam" id="PF00749"/>
    </source>
</evidence>
<evidence type="ECO:0000256" key="2">
    <source>
        <dbReference type="ARBA" id="ARBA00022490"/>
    </source>
</evidence>
<organism evidence="11 12">
    <name type="scientific">Candidatus Odyssella acanthamoebae</name>
    <dbReference type="NCBI Taxonomy" id="91604"/>
    <lineage>
        <taxon>Bacteria</taxon>
        <taxon>Pseudomonadati</taxon>
        <taxon>Pseudomonadota</taxon>
        <taxon>Alphaproteobacteria</taxon>
        <taxon>Holosporales</taxon>
        <taxon>Candidatus Paracaedibacteraceae</taxon>
        <taxon>Candidatus Odyssella</taxon>
    </lineage>
</organism>
<keyword evidence="7 8" id="KW-0030">Aminoacyl-tRNA synthetase</keyword>
<dbReference type="GO" id="GO:0005524">
    <property type="term" value="F:ATP binding"/>
    <property type="evidence" value="ECO:0007669"/>
    <property type="project" value="UniProtKB-UniRule"/>
</dbReference>
<protein>
    <recommendedName>
        <fullName evidence="8">Glutamate--tRNA ligase</fullName>
        <ecNumber evidence="8">6.1.1.17</ecNumber>
    </recommendedName>
    <alternativeName>
        <fullName evidence="8">Glutamyl-tRNA synthetase</fullName>
        <shortName evidence="8">GluRS</shortName>
    </alternativeName>
</protein>
<comment type="catalytic activity">
    <reaction evidence="8">
        <text>tRNA(Glu) + L-glutamate + ATP = L-glutamyl-tRNA(Glu) + AMP + diphosphate</text>
        <dbReference type="Rhea" id="RHEA:23540"/>
        <dbReference type="Rhea" id="RHEA-COMP:9663"/>
        <dbReference type="Rhea" id="RHEA-COMP:9680"/>
        <dbReference type="ChEBI" id="CHEBI:29985"/>
        <dbReference type="ChEBI" id="CHEBI:30616"/>
        <dbReference type="ChEBI" id="CHEBI:33019"/>
        <dbReference type="ChEBI" id="CHEBI:78442"/>
        <dbReference type="ChEBI" id="CHEBI:78520"/>
        <dbReference type="ChEBI" id="CHEBI:456215"/>
        <dbReference type="EC" id="6.1.1.17"/>
    </reaction>
</comment>
<dbReference type="PROSITE" id="PS00178">
    <property type="entry name" value="AA_TRNA_LIGASE_I"/>
    <property type="match status" value="1"/>
</dbReference>
<dbReference type="Proteomes" id="UP000028926">
    <property type="component" value="Chromosome"/>
</dbReference>
<dbReference type="Gene3D" id="1.10.10.350">
    <property type="match status" value="1"/>
</dbReference>
<dbReference type="RefSeq" id="WP_038466410.1">
    <property type="nucleotide sequence ID" value="NZ_CP008941.1"/>
</dbReference>
<dbReference type="EMBL" id="CP008941">
    <property type="protein sequence ID" value="AIK97185.1"/>
    <property type="molecule type" value="Genomic_DNA"/>
</dbReference>
<comment type="subcellular location">
    <subcellularLocation>
        <location evidence="8">Cytoplasm</location>
    </subcellularLocation>
</comment>
<dbReference type="PRINTS" id="PR00987">
    <property type="entry name" value="TRNASYNTHGLU"/>
</dbReference>
<keyword evidence="2 8" id="KW-0963">Cytoplasm</keyword>
<reference evidence="11 12" key="1">
    <citation type="submission" date="2014-07" db="EMBL/GenBank/DDBJ databases">
        <title>Comparative genomic insights into amoeba endosymbionts belonging to the families of Holosporaceae and Candidatus Midichloriaceae within Rickettsiales.</title>
        <authorList>
            <person name="Wang Z."/>
            <person name="Wu M."/>
        </authorList>
    </citation>
    <scope>NUCLEOTIDE SEQUENCE [LARGE SCALE GENOMIC DNA]</scope>
    <source>
        <strain evidence="11">PRA3</strain>
    </source>
</reference>
<dbReference type="GO" id="GO:0005737">
    <property type="term" value="C:cytoplasm"/>
    <property type="evidence" value="ECO:0007669"/>
    <property type="project" value="UniProtKB-SubCell"/>
</dbReference>
<dbReference type="EC" id="6.1.1.17" evidence="8"/>
<dbReference type="PANTHER" id="PTHR43311">
    <property type="entry name" value="GLUTAMATE--TRNA LIGASE"/>
    <property type="match status" value="1"/>
</dbReference>
<dbReference type="InterPro" id="IPR008925">
    <property type="entry name" value="aa_tRNA-synth_I_cd-bd_sf"/>
</dbReference>
<keyword evidence="5 8" id="KW-0067">ATP-binding</keyword>
<feature type="binding site" evidence="8">
    <location>
        <position position="250"/>
    </location>
    <ligand>
        <name>ATP</name>
        <dbReference type="ChEBI" id="CHEBI:30616"/>
    </ligand>
</feature>
<dbReference type="InterPro" id="IPR049940">
    <property type="entry name" value="GluQ/Sye"/>
</dbReference>
<dbReference type="HAMAP" id="MF_00022">
    <property type="entry name" value="Glu_tRNA_synth_type1"/>
    <property type="match status" value="1"/>
</dbReference>
<comment type="caution">
    <text evidence="8">Lacks conserved residue(s) required for the propagation of feature annotation.</text>
</comment>
<dbReference type="Gene3D" id="3.40.50.620">
    <property type="entry name" value="HUPs"/>
    <property type="match status" value="1"/>
</dbReference>